<evidence type="ECO:0000313" key="3">
    <source>
        <dbReference type="Proteomes" id="UP001558652"/>
    </source>
</evidence>
<keyword evidence="1" id="KW-1133">Transmembrane helix</keyword>
<keyword evidence="3" id="KW-1185">Reference proteome</keyword>
<comment type="caution">
    <text evidence="2">The sequence shown here is derived from an EMBL/GenBank/DDBJ whole genome shotgun (WGS) entry which is preliminary data.</text>
</comment>
<dbReference type="AlphaFoldDB" id="A0ABD0XYC3"/>
<keyword evidence="1" id="KW-0472">Membrane</keyword>
<organism evidence="2 3">
    <name type="scientific">Ranatra chinensis</name>
    <dbReference type="NCBI Taxonomy" id="642074"/>
    <lineage>
        <taxon>Eukaryota</taxon>
        <taxon>Metazoa</taxon>
        <taxon>Ecdysozoa</taxon>
        <taxon>Arthropoda</taxon>
        <taxon>Hexapoda</taxon>
        <taxon>Insecta</taxon>
        <taxon>Pterygota</taxon>
        <taxon>Neoptera</taxon>
        <taxon>Paraneoptera</taxon>
        <taxon>Hemiptera</taxon>
        <taxon>Heteroptera</taxon>
        <taxon>Panheteroptera</taxon>
        <taxon>Nepomorpha</taxon>
        <taxon>Nepidae</taxon>
        <taxon>Ranatrinae</taxon>
        <taxon>Ranatra</taxon>
    </lineage>
</organism>
<evidence type="ECO:0000256" key="1">
    <source>
        <dbReference type="SAM" id="Phobius"/>
    </source>
</evidence>
<accession>A0ABD0XYC3</accession>
<gene>
    <name evidence="2" type="ORF">AAG570_005736</name>
</gene>
<feature type="transmembrane region" description="Helical" evidence="1">
    <location>
        <begin position="138"/>
        <end position="162"/>
    </location>
</feature>
<name>A0ABD0XYC3_9HEMI</name>
<proteinExistence type="predicted"/>
<evidence type="ECO:0000313" key="2">
    <source>
        <dbReference type="EMBL" id="KAL1116241.1"/>
    </source>
</evidence>
<dbReference type="Proteomes" id="UP001558652">
    <property type="component" value="Unassembled WGS sequence"/>
</dbReference>
<feature type="transmembrane region" description="Helical" evidence="1">
    <location>
        <begin position="68"/>
        <end position="86"/>
    </location>
</feature>
<dbReference type="EMBL" id="JBFDAA010000018">
    <property type="protein sequence ID" value="KAL1116241.1"/>
    <property type="molecule type" value="Genomic_DNA"/>
</dbReference>
<feature type="transmembrane region" description="Helical" evidence="1">
    <location>
        <begin position="37"/>
        <end position="56"/>
    </location>
</feature>
<protein>
    <submittedName>
        <fullName evidence="2">Uncharacterized protein</fullName>
    </submittedName>
</protein>
<sequence length="522" mass="59123">MEGLVTVGHTLRVLSVVLMISRLYGRKSSCKGLSWKTQVLFSIVFVCDAILSMPRSVSDFIEDPFNPLYSFILIMGQLIVLVLFVCRANTYDATEDNSPLTSGPLGVLLNFRVLLDCIAILPQVFMLSKIRRVQLGFFTRYFLLLVGYKLCLVVAMVLAYVFRGLCTSSVRSNSSRHRPYSLGSIVPVNVDCKRSADFNSPPLNPSSPFDYLPPGVTRGCTQPSVYKPKYVRGLGTEMHNINKEQLKESHLREKVPVYEEIAEDFIPERMEDGRLDSKEGKEPSFCTFDEGHVYNVSGCPGYMGDEAIYDKHRGFMNTLVCVGTNFADCANYPIMTPHAERFPPVDFPTFSHGTFDCGPAMGSNCPPLWRSRPRGLSSTTLFCRSHYIKMEVLVTFGHILRVLSVGLMNNRLGRRKSSCKGDLREKVSVYEEIKGYFIPEEMKYGKLDSKEFYDGLNFLFLVSKLQAKRRNNEDKEPSFCTRNKGRVYNIFGCPRYKSDEAIHNKRSGSMITFLYDGTNVLY</sequence>
<feature type="transmembrane region" description="Helical" evidence="1">
    <location>
        <begin position="6"/>
        <end position="25"/>
    </location>
</feature>
<reference evidence="2 3" key="1">
    <citation type="submission" date="2024-07" db="EMBL/GenBank/DDBJ databases">
        <title>Chromosome-level genome assembly of the water stick insect Ranatra chinensis (Heteroptera: Nepidae).</title>
        <authorList>
            <person name="Liu X."/>
        </authorList>
    </citation>
    <scope>NUCLEOTIDE SEQUENCE [LARGE SCALE GENOMIC DNA]</scope>
    <source>
        <strain evidence="2">Cailab_2021Rc</strain>
        <tissue evidence="2">Muscle</tissue>
    </source>
</reference>
<keyword evidence="1" id="KW-0812">Transmembrane</keyword>